<keyword evidence="1" id="KW-0472">Membrane</keyword>
<evidence type="ECO:0000313" key="3">
    <source>
        <dbReference type="Proteomes" id="UP000005475"/>
    </source>
</evidence>
<keyword evidence="1" id="KW-0812">Transmembrane</keyword>
<feature type="transmembrane region" description="Helical" evidence="1">
    <location>
        <begin position="123"/>
        <end position="141"/>
    </location>
</feature>
<feature type="transmembrane region" description="Helical" evidence="1">
    <location>
        <begin position="30"/>
        <end position="51"/>
    </location>
</feature>
<name>A0AAN3A0X5_BACO1</name>
<dbReference type="EMBL" id="AAXF02000054">
    <property type="protein sequence ID" value="EDO08774.1"/>
    <property type="molecule type" value="Genomic_DNA"/>
</dbReference>
<reference evidence="3" key="2">
    <citation type="submission" date="2007-04" db="EMBL/GenBank/DDBJ databases">
        <title>Draft genome sequence of Bacteroides ovatus (ATCC 8483).</title>
        <authorList>
            <person name="Sudarsanam P."/>
            <person name="Ley R."/>
            <person name="Guruge J."/>
            <person name="Turnbaugh P.J."/>
            <person name="Mahowald M."/>
            <person name="Liep D."/>
            <person name="Gordon J."/>
        </authorList>
    </citation>
    <scope>NUCLEOTIDE SEQUENCE [LARGE SCALE GENOMIC DNA]</scope>
    <source>
        <strain evidence="3">ATCC 8483 / DSM 1896 / JCM 5824 / BCRC 10623 / CCUG 4943 / NCTC 11153</strain>
    </source>
</reference>
<evidence type="ECO:0008006" key="4">
    <source>
        <dbReference type="Google" id="ProtNLM"/>
    </source>
</evidence>
<dbReference type="AlphaFoldDB" id="A0AAN3A0X5"/>
<organism evidence="2 3">
    <name type="scientific">Bacteroides ovatus (strain ATCC 8483 / DSM 1896 / JCM 5824 / BCRC 10623 / CCUG 4943 / NCTC 11153)</name>
    <dbReference type="NCBI Taxonomy" id="411476"/>
    <lineage>
        <taxon>Bacteria</taxon>
        <taxon>Pseudomonadati</taxon>
        <taxon>Bacteroidota</taxon>
        <taxon>Bacteroidia</taxon>
        <taxon>Bacteroidales</taxon>
        <taxon>Bacteroidaceae</taxon>
        <taxon>Bacteroides</taxon>
    </lineage>
</organism>
<comment type="caution">
    <text evidence="2">The sequence shown here is derived from an EMBL/GenBank/DDBJ whole genome shotgun (WGS) entry which is preliminary data.</text>
</comment>
<feature type="transmembrane region" description="Helical" evidence="1">
    <location>
        <begin position="93"/>
        <end position="111"/>
    </location>
</feature>
<protein>
    <recommendedName>
        <fullName evidence="4">Transmembrane protein</fullName>
    </recommendedName>
</protein>
<sequence length="152" mass="17576">MYIKYLFLLTFVSLKRLIMKALLPVYCRPLGYVVLLVALFIPFILVMQGVVTDTNLLFYKECTKLLMMAGCLLIIFALSKNESRETEQIRNSAVRNAIFLTFLFVFGGMLWRVMQGDVINVDTSSFLTFLVFNVLCLEFGLKKALVDRFFKR</sequence>
<feature type="transmembrane region" description="Helical" evidence="1">
    <location>
        <begin position="63"/>
        <end position="81"/>
    </location>
</feature>
<dbReference type="Proteomes" id="UP000005475">
    <property type="component" value="Unassembled WGS sequence"/>
</dbReference>
<reference evidence="2 3" key="1">
    <citation type="submission" date="2007-03" db="EMBL/GenBank/DDBJ databases">
        <authorList>
            <person name="Fulton L."/>
            <person name="Clifton S."/>
            <person name="Fulton B."/>
            <person name="Xu J."/>
            <person name="Minx P."/>
            <person name="Pepin K.H."/>
            <person name="Johnson M."/>
            <person name="Thiruvilangam P."/>
            <person name="Bhonagiri V."/>
            <person name="Nash W.E."/>
            <person name="Mardis E.R."/>
            <person name="Wilson R.K."/>
        </authorList>
    </citation>
    <scope>NUCLEOTIDE SEQUENCE [LARGE SCALE GENOMIC DNA]</scope>
    <source>
        <strain evidence="3">ATCC 8483 / DSM 1896 / JCM 5824 / BCRC 10623 / CCUG 4943 / NCTC 11153</strain>
    </source>
</reference>
<gene>
    <name evidence="2" type="ORF">BACOVA_04630</name>
</gene>
<proteinExistence type="predicted"/>
<keyword evidence="1" id="KW-1133">Transmembrane helix</keyword>
<evidence type="ECO:0000256" key="1">
    <source>
        <dbReference type="SAM" id="Phobius"/>
    </source>
</evidence>
<accession>A0AAN3A0X5</accession>
<evidence type="ECO:0000313" key="2">
    <source>
        <dbReference type="EMBL" id="EDO08774.1"/>
    </source>
</evidence>